<reference evidence="4 5" key="1">
    <citation type="submission" date="2019-05" db="EMBL/GenBank/DDBJ databases">
        <title>Complete genome sequence of Izhakiella calystegiae KSNA2, an endophyte isolated from beach morning glory (Calystegia soldanella).</title>
        <authorList>
            <person name="Jiang L."/>
            <person name="Jeong J.C."/>
            <person name="Kim C.Y."/>
            <person name="Kim D.H."/>
            <person name="Kim S.W."/>
            <person name="Lee j."/>
        </authorList>
    </citation>
    <scope>NUCLEOTIDE SEQUENCE [LARGE SCALE GENOMIC DNA]</scope>
    <source>
        <strain evidence="4 5">KSNA2</strain>
    </source>
</reference>
<accession>A0A4P8YK15</accession>
<dbReference type="PROSITE" id="PS00061">
    <property type="entry name" value="ADH_SHORT"/>
    <property type="match status" value="1"/>
</dbReference>
<proteinExistence type="inferred from homology"/>
<evidence type="ECO:0000256" key="2">
    <source>
        <dbReference type="ARBA" id="ARBA00023002"/>
    </source>
</evidence>
<dbReference type="InterPro" id="IPR050259">
    <property type="entry name" value="SDR"/>
</dbReference>
<keyword evidence="5" id="KW-1185">Reference proteome</keyword>
<name>A0A4P8YK15_9ENTR</name>
<dbReference type="GO" id="GO:0016491">
    <property type="term" value="F:oxidoreductase activity"/>
    <property type="evidence" value="ECO:0007669"/>
    <property type="project" value="UniProtKB-KW"/>
</dbReference>
<dbReference type="AlphaFoldDB" id="A0A4P8YK15"/>
<dbReference type="Gene3D" id="3.40.50.720">
    <property type="entry name" value="NAD(P)-binding Rossmann-like Domain"/>
    <property type="match status" value="1"/>
</dbReference>
<dbReference type="InterPro" id="IPR036291">
    <property type="entry name" value="NAD(P)-bd_dom_sf"/>
</dbReference>
<dbReference type="PANTHER" id="PTHR42879">
    <property type="entry name" value="3-OXOACYL-(ACYL-CARRIER-PROTEIN) REDUCTASE"/>
    <property type="match status" value="1"/>
</dbReference>
<gene>
    <name evidence="4" type="ORF">FEM41_10115</name>
</gene>
<dbReference type="Pfam" id="PF00106">
    <property type="entry name" value="adh_short"/>
    <property type="match status" value="1"/>
</dbReference>
<dbReference type="InterPro" id="IPR020904">
    <property type="entry name" value="Sc_DH/Rdtase_CS"/>
</dbReference>
<protein>
    <submittedName>
        <fullName evidence="4">SDR family oxidoreductase</fullName>
    </submittedName>
</protein>
<comment type="similarity">
    <text evidence="1 3">Belongs to the short-chain dehydrogenases/reductases (SDR) family.</text>
</comment>
<dbReference type="InterPro" id="IPR002347">
    <property type="entry name" value="SDR_fam"/>
</dbReference>
<dbReference type="OrthoDB" id="9804774at2"/>
<evidence type="ECO:0000256" key="1">
    <source>
        <dbReference type="ARBA" id="ARBA00006484"/>
    </source>
</evidence>
<dbReference type="EMBL" id="CP040428">
    <property type="protein sequence ID" value="QCT19984.1"/>
    <property type="molecule type" value="Genomic_DNA"/>
</dbReference>
<evidence type="ECO:0000313" key="5">
    <source>
        <dbReference type="Proteomes" id="UP000302163"/>
    </source>
</evidence>
<keyword evidence="2" id="KW-0560">Oxidoreductase</keyword>
<evidence type="ECO:0000256" key="3">
    <source>
        <dbReference type="RuleBase" id="RU000363"/>
    </source>
</evidence>
<dbReference type="CDD" id="cd05233">
    <property type="entry name" value="SDR_c"/>
    <property type="match status" value="1"/>
</dbReference>
<dbReference type="FunFam" id="3.40.50.720:FF:000173">
    <property type="entry name" value="3-oxoacyl-[acyl-carrier protein] reductase"/>
    <property type="match status" value="1"/>
</dbReference>
<dbReference type="PRINTS" id="PR00080">
    <property type="entry name" value="SDRFAMILY"/>
</dbReference>
<dbReference type="PRINTS" id="PR00081">
    <property type="entry name" value="GDHRDH"/>
</dbReference>
<dbReference type="SUPFAM" id="SSF51735">
    <property type="entry name" value="NAD(P)-binding Rossmann-fold domains"/>
    <property type="match status" value="1"/>
</dbReference>
<dbReference type="PANTHER" id="PTHR42879:SF2">
    <property type="entry name" value="3-OXOACYL-[ACYL-CARRIER-PROTEIN] REDUCTASE FABG"/>
    <property type="match status" value="1"/>
</dbReference>
<organism evidence="4 5">
    <name type="scientific">Jejubacter calystegiae</name>
    <dbReference type="NCBI Taxonomy" id="2579935"/>
    <lineage>
        <taxon>Bacteria</taxon>
        <taxon>Pseudomonadati</taxon>
        <taxon>Pseudomonadota</taxon>
        <taxon>Gammaproteobacteria</taxon>
        <taxon>Enterobacterales</taxon>
        <taxon>Enterobacteriaceae</taxon>
        <taxon>Jejubacter</taxon>
    </lineage>
</organism>
<dbReference type="Proteomes" id="UP000302163">
    <property type="component" value="Chromosome"/>
</dbReference>
<evidence type="ECO:0000313" key="4">
    <source>
        <dbReference type="EMBL" id="QCT19984.1"/>
    </source>
</evidence>
<sequence length="260" mass="29025">MCSGRCEEGIKSVKTKQVEKKYSLVTGGSKGIGKAIVNYLLDNQYHVAFSYRHRKDMQQLMDDVGDKKKYLLPIFADMSIHEECENFVLEAYLQFGRVDLLVNNVGITRDCLLASASNKDIYRVLDTNLLSYILCCREVLKIMLPQRYGNIINISSISAMRPNKGQSVYAATKGAIESLTKALSVEMAPKNIRVNAIAPGIIRTEMVESLLESHKNIVEERVLLKRLGSVENIIVGIDYLLNNDYVTGEVININGGLSLT</sequence>
<dbReference type="GO" id="GO:0032787">
    <property type="term" value="P:monocarboxylic acid metabolic process"/>
    <property type="evidence" value="ECO:0007669"/>
    <property type="project" value="UniProtKB-ARBA"/>
</dbReference>
<dbReference type="KEGG" id="izh:FEM41_10115"/>